<dbReference type="Pfam" id="PF26115">
    <property type="entry name" value="PDDEXK_GAPS4"/>
    <property type="match status" value="1"/>
</dbReference>
<sequence length="311" mass="35504">MSGEKSKSSGEYGEKIANELLKLIGWENALSGKDIPCVRKDHLGASGSSRNNHGVDYIIKYSCPLVSKTESNILVSVKHRKNYPSAQKSKISDFKEFLKDIAEATECYPSHELFKDNIIGTKTKNVCNVIMWFSALQDELCDGVIDDIFDFRNSDAVNYGTVYLLDNKKATFLYSSIQYARKKDNKFFYFYPDTGLNMDTVFRTHQGNVLPVQYINSPIQLFKIITDTGESLIITVEDEFNIDYFERLLQFARLLTVGWATKIFMVFPNYNDYSNSESVKKSLSRLADRNFAQKIIVESLDYSDFRNLGGI</sequence>
<accession>A0AAU7PNA9</accession>
<organism evidence="2">
    <name type="scientific">Lacrimispora sp. BS-2</name>
    <dbReference type="NCBI Taxonomy" id="3151850"/>
    <lineage>
        <taxon>Bacteria</taxon>
        <taxon>Bacillati</taxon>
        <taxon>Bacillota</taxon>
        <taxon>Clostridia</taxon>
        <taxon>Lachnospirales</taxon>
        <taxon>Lachnospiraceae</taxon>
        <taxon>Lacrimispora</taxon>
    </lineage>
</organism>
<dbReference type="EMBL" id="CP157940">
    <property type="protein sequence ID" value="XBS53271.1"/>
    <property type="molecule type" value="Genomic_DNA"/>
</dbReference>
<name>A0AAU7PNA9_9FIRM</name>
<feature type="domain" description="GAPS4 PD-(D/E)XK nuclease" evidence="1">
    <location>
        <begin position="2"/>
        <end position="169"/>
    </location>
</feature>
<reference evidence="2" key="1">
    <citation type="submission" date="2024-06" db="EMBL/GenBank/DDBJ databases">
        <title>Lacrimispora cavernae sp. nov., a novel anaerobe isolated from bat guano pile inside a cave.</title>
        <authorList>
            <person name="Miller S.L."/>
            <person name="Lu N."/>
            <person name="King J."/>
            <person name="Sankaranarayanan K."/>
            <person name="Lawson P.A."/>
        </authorList>
    </citation>
    <scope>NUCLEOTIDE SEQUENCE</scope>
    <source>
        <strain evidence="2">BS-2</strain>
    </source>
</reference>
<dbReference type="RefSeq" id="WP_349945172.1">
    <property type="nucleotide sequence ID" value="NZ_CP157940.1"/>
</dbReference>
<gene>
    <name evidence="2" type="ORF">ABFV83_15785</name>
</gene>
<dbReference type="InterPro" id="IPR058873">
    <property type="entry name" value="PDDEXK_GAPS4"/>
</dbReference>
<proteinExistence type="predicted"/>
<evidence type="ECO:0000313" key="2">
    <source>
        <dbReference type="EMBL" id="XBS53271.1"/>
    </source>
</evidence>
<evidence type="ECO:0000259" key="1">
    <source>
        <dbReference type="Pfam" id="PF26115"/>
    </source>
</evidence>
<protein>
    <recommendedName>
        <fullName evidence="1">GAPS4 PD-(D/E)XK nuclease domain-containing protein</fullName>
    </recommendedName>
</protein>
<dbReference type="AlphaFoldDB" id="A0AAU7PNA9"/>